<accession>X1B1B7</accession>
<dbReference type="AlphaFoldDB" id="X1B1B7"/>
<sequence length="103" mass="11932">MLKLKLPKELRERGDLSATASKGKSCSVKGCGELAIRSLSENKWKTYVEKANLKIIENRQHKIYLCKKHYKDANKYRKSQEKVYQKKGFLENSAGLGRGKRWD</sequence>
<dbReference type="EMBL" id="BART01015804">
    <property type="protein sequence ID" value="GAG75142.1"/>
    <property type="molecule type" value="Genomic_DNA"/>
</dbReference>
<reference evidence="1" key="1">
    <citation type="journal article" date="2014" name="Front. Microbiol.">
        <title>High frequency of phylogenetically diverse reductive dehalogenase-homologous genes in deep subseafloor sedimentary metagenomes.</title>
        <authorList>
            <person name="Kawai M."/>
            <person name="Futagami T."/>
            <person name="Toyoda A."/>
            <person name="Takaki Y."/>
            <person name="Nishi S."/>
            <person name="Hori S."/>
            <person name="Arai W."/>
            <person name="Tsubouchi T."/>
            <person name="Morono Y."/>
            <person name="Uchiyama I."/>
            <person name="Ito T."/>
            <person name="Fujiyama A."/>
            <person name="Inagaki F."/>
            <person name="Takami H."/>
        </authorList>
    </citation>
    <scope>NUCLEOTIDE SEQUENCE</scope>
    <source>
        <strain evidence="1">Expedition CK06-06</strain>
    </source>
</reference>
<comment type="caution">
    <text evidence="1">The sequence shown here is derived from an EMBL/GenBank/DDBJ whole genome shotgun (WGS) entry which is preliminary data.</text>
</comment>
<gene>
    <name evidence="1" type="ORF">S01H4_30589</name>
</gene>
<organism evidence="1">
    <name type="scientific">marine sediment metagenome</name>
    <dbReference type="NCBI Taxonomy" id="412755"/>
    <lineage>
        <taxon>unclassified sequences</taxon>
        <taxon>metagenomes</taxon>
        <taxon>ecological metagenomes</taxon>
    </lineage>
</organism>
<protein>
    <submittedName>
        <fullName evidence="1">Uncharacterized protein</fullName>
    </submittedName>
</protein>
<proteinExistence type="predicted"/>
<evidence type="ECO:0000313" key="1">
    <source>
        <dbReference type="EMBL" id="GAG75142.1"/>
    </source>
</evidence>
<name>X1B1B7_9ZZZZ</name>